<dbReference type="AlphaFoldDB" id="A0A561UJU3"/>
<dbReference type="Proteomes" id="UP000317940">
    <property type="component" value="Unassembled WGS sequence"/>
</dbReference>
<accession>A0A561UJU3</accession>
<dbReference type="OrthoDB" id="4317008at2"/>
<feature type="region of interest" description="Disordered" evidence="1">
    <location>
        <begin position="158"/>
        <end position="194"/>
    </location>
</feature>
<name>A0A561UJU3_9ACTN</name>
<reference evidence="2 3" key="1">
    <citation type="submission" date="2019-06" db="EMBL/GenBank/DDBJ databases">
        <title>Sequencing the genomes of 1000 actinobacteria strains.</title>
        <authorList>
            <person name="Klenk H.-P."/>
        </authorList>
    </citation>
    <scope>NUCLEOTIDE SEQUENCE [LARGE SCALE GENOMIC DNA]</scope>
    <source>
        <strain evidence="2 3">DSM 44826</strain>
    </source>
</reference>
<gene>
    <name evidence="2" type="ORF">FHX73_113476</name>
</gene>
<proteinExistence type="predicted"/>
<evidence type="ECO:0000256" key="1">
    <source>
        <dbReference type="SAM" id="MobiDB-lite"/>
    </source>
</evidence>
<sequence length="324" mass="34152">MDTSPAVERPRPPQSAEAPVIQLVHRPSTRDGLLLNGRTSTEHAFVLSTVLPEPPLPAGSGLYELRSAIEAVRRACEFAAHQYFGVPRDSAVLPTETDLVITDLRPWRRAGRPAQATIDLRLRGGRLVDGVPGTLGCESTVSIDGVPCGRGRGRLTMTAPERARGHRPGRPADPRAGDPRTATADPRAGAAARCPAARFRPARPVAVGCGRPEEVVIGEPLSVSAGTVLVPVRPGTTPLDDALRQTALLAAGTLRGFQPARCAITRWSAAVARPARPDRPLLCTATPGAADRDTDGRPLAPVALRLLQDGRTLGSADVTVLLDC</sequence>
<keyword evidence="3" id="KW-1185">Reference proteome</keyword>
<comment type="caution">
    <text evidence="2">The sequence shown here is derived from an EMBL/GenBank/DDBJ whole genome shotgun (WGS) entry which is preliminary data.</text>
</comment>
<organism evidence="2 3">
    <name type="scientific">Kitasatospora viridis</name>
    <dbReference type="NCBI Taxonomy" id="281105"/>
    <lineage>
        <taxon>Bacteria</taxon>
        <taxon>Bacillati</taxon>
        <taxon>Actinomycetota</taxon>
        <taxon>Actinomycetes</taxon>
        <taxon>Kitasatosporales</taxon>
        <taxon>Streptomycetaceae</taxon>
        <taxon>Kitasatospora</taxon>
    </lineage>
</organism>
<dbReference type="RefSeq" id="WP_145905852.1">
    <property type="nucleotide sequence ID" value="NZ_BAAAMZ010000006.1"/>
</dbReference>
<dbReference type="EMBL" id="VIWT01000001">
    <property type="protein sequence ID" value="TWF99629.1"/>
    <property type="molecule type" value="Genomic_DNA"/>
</dbReference>
<evidence type="ECO:0000313" key="2">
    <source>
        <dbReference type="EMBL" id="TWF99629.1"/>
    </source>
</evidence>
<protein>
    <submittedName>
        <fullName evidence="2">A-factor biosynthesis hotdog protein</fullName>
    </submittedName>
</protein>
<feature type="compositionally biased region" description="Low complexity" evidence="1">
    <location>
        <begin position="179"/>
        <end position="194"/>
    </location>
</feature>
<evidence type="ECO:0000313" key="3">
    <source>
        <dbReference type="Proteomes" id="UP000317940"/>
    </source>
</evidence>